<dbReference type="Proteomes" id="UP001620397">
    <property type="component" value="Unassembled WGS sequence"/>
</dbReference>
<dbReference type="EMBL" id="JADIKL010000007">
    <property type="protein sequence ID" value="MFK2931782.1"/>
    <property type="molecule type" value="Genomic_DNA"/>
</dbReference>
<organism evidence="2 3">
    <name type="scientific">Dyella agri</name>
    <dbReference type="NCBI Taxonomy" id="1926869"/>
    <lineage>
        <taxon>Bacteria</taxon>
        <taxon>Pseudomonadati</taxon>
        <taxon>Pseudomonadota</taxon>
        <taxon>Gammaproteobacteria</taxon>
        <taxon>Lysobacterales</taxon>
        <taxon>Rhodanobacteraceae</taxon>
        <taxon>Dyella</taxon>
    </lineage>
</organism>
<sequence>MKKAIYGSALLGLMVAGAVHAQTGSGWDDGDLVVTATNTANNALLVYNTRGELVGQPQTGGSGGVAGNAGGIAQNHDLLAVVNFGSGNVSVFRKNEGGVPLQLAKLVPALANPVSVAFGRHHLYILTTTYIESHRIDRYGVSDTADGKARLAHADGSAAQVGVIGGQLVITEKSNAIETVDLAGQGAVSGSAKLVANIPANVNAPFGLATRGNDAYVTIAHANEISLVRNDAVLTVTGSGTQMAPCWVTLDGPFLFSANSPSHSVSRYLVYGRKIVQDAAVVASFNGAPTDITYRDNFAAVVDGTGIASHVSIFNVDGDGNFDLKSSVTINSGSTNGIAIVRGDDDSN</sequence>
<evidence type="ECO:0000313" key="3">
    <source>
        <dbReference type="Proteomes" id="UP001620397"/>
    </source>
</evidence>
<dbReference type="SUPFAM" id="SSF75011">
    <property type="entry name" value="3-carboxy-cis,cis-mucoante lactonizing enzyme"/>
    <property type="match status" value="1"/>
</dbReference>
<feature type="signal peptide" evidence="1">
    <location>
        <begin position="1"/>
        <end position="21"/>
    </location>
</feature>
<keyword evidence="3" id="KW-1185">Reference proteome</keyword>
<protein>
    <recommendedName>
        <fullName evidence="4">3-carboxymuconate cyclase</fullName>
    </recommendedName>
</protein>
<evidence type="ECO:0000256" key="1">
    <source>
        <dbReference type="SAM" id="SignalP"/>
    </source>
</evidence>
<evidence type="ECO:0000313" key="2">
    <source>
        <dbReference type="EMBL" id="MFK2931782.1"/>
    </source>
</evidence>
<proteinExistence type="predicted"/>
<accession>A0ABW8KKY9</accession>
<evidence type="ECO:0008006" key="4">
    <source>
        <dbReference type="Google" id="ProtNLM"/>
    </source>
</evidence>
<comment type="caution">
    <text evidence="2">The sequence shown here is derived from an EMBL/GenBank/DDBJ whole genome shotgun (WGS) entry which is preliminary data.</text>
</comment>
<gene>
    <name evidence="2" type="ORF">ISP14_13365</name>
</gene>
<name>A0ABW8KKY9_9GAMM</name>
<reference evidence="2 3" key="1">
    <citation type="submission" date="2020-10" db="EMBL/GenBank/DDBJ databases">
        <title>Phylogeny of dyella-like bacteria.</title>
        <authorList>
            <person name="Fu J."/>
        </authorList>
    </citation>
    <scope>NUCLEOTIDE SEQUENCE [LARGE SCALE GENOMIC DNA]</scope>
    <source>
        <strain evidence="2 3">DKC-1</strain>
    </source>
</reference>
<feature type="chain" id="PRO_5046914046" description="3-carboxymuconate cyclase" evidence="1">
    <location>
        <begin position="22"/>
        <end position="348"/>
    </location>
</feature>
<keyword evidence="1" id="KW-0732">Signal</keyword>
<dbReference type="RefSeq" id="WP_404540774.1">
    <property type="nucleotide sequence ID" value="NZ_JADIKL010000007.1"/>
</dbReference>